<gene>
    <name evidence="2" type="ORF">M8523_00010</name>
</gene>
<dbReference type="PROSITE" id="PS51725">
    <property type="entry name" value="ABM"/>
    <property type="match status" value="1"/>
</dbReference>
<dbReference type="EMBL" id="JAMOIM010000001">
    <property type="protein sequence ID" value="MCW6506403.1"/>
    <property type="molecule type" value="Genomic_DNA"/>
</dbReference>
<feature type="domain" description="ABM" evidence="1">
    <location>
        <begin position="5"/>
        <end position="94"/>
    </location>
</feature>
<dbReference type="RefSeq" id="WP_282582775.1">
    <property type="nucleotide sequence ID" value="NZ_JAMOIM010000001.1"/>
</dbReference>
<accession>A0AA41YT94</accession>
<evidence type="ECO:0000313" key="3">
    <source>
        <dbReference type="Proteomes" id="UP001165667"/>
    </source>
</evidence>
<reference evidence="2" key="1">
    <citation type="submission" date="2022-05" db="EMBL/GenBank/DDBJ databases">
        <authorList>
            <person name="Pankratov T."/>
        </authorList>
    </citation>
    <scope>NUCLEOTIDE SEQUENCE</scope>
    <source>
        <strain evidence="2">BP6-180914</strain>
    </source>
</reference>
<comment type="caution">
    <text evidence="2">The sequence shown here is derived from an EMBL/GenBank/DDBJ whole genome shotgun (WGS) entry which is preliminary data.</text>
</comment>
<protein>
    <submittedName>
        <fullName evidence="2">Antibiotic biosynthesis monooxygenase</fullName>
    </submittedName>
</protein>
<evidence type="ECO:0000259" key="1">
    <source>
        <dbReference type="PROSITE" id="PS51725"/>
    </source>
</evidence>
<keyword evidence="2" id="KW-0503">Monooxygenase</keyword>
<dbReference type="Gene3D" id="3.30.70.100">
    <property type="match status" value="1"/>
</dbReference>
<dbReference type="Pfam" id="PF03992">
    <property type="entry name" value="ABM"/>
    <property type="match status" value="1"/>
</dbReference>
<keyword evidence="2" id="KW-0560">Oxidoreductase</keyword>
<dbReference type="InterPro" id="IPR007138">
    <property type="entry name" value="ABM_dom"/>
</dbReference>
<dbReference type="GO" id="GO:0004497">
    <property type="term" value="F:monooxygenase activity"/>
    <property type="evidence" value="ECO:0007669"/>
    <property type="project" value="UniProtKB-KW"/>
</dbReference>
<dbReference type="InterPro" id="IPR011008">
    <property type="entry name" value="Dimeric_a/b-barrel"/>
</dbReference>
<dbReference type="SUPFAM" id="SSF54909">
    <property type="entry name" value="Dimeric alpha+beta barrel"/>
    <property type="match status" value="1"/>
</dbReference>
<sequence>MDNDVTVTVSLTLKPDEADRFCEVMLPELQKQTRAFKGVKSARAVRHAEHPTRVLFIDVFDSKEDVGAYFDWRKSTGDLDLLATLLSEPPTIEVWPTMAGSPG</sequence>
<dbReference type="Proteomes" id="UP001165667">
    <property type="component" value="Unassembled WGS sequence"/>
</dbReference>
<dbReference type="AlphaFoldDB" id="A0AA41YT94"/>
<evidence type="ECO:0000313" key="2">
    <source>
        <dbReference type="EMBL" id="MCW6506403.1"/>
    </source>
</evidence>
<name>A0AA41YT94_9HYPH</name>
<organism evidence="2 3">
    <name type="scientific">Lichenifustis flavocetrariae</name>
    <dbReference type="NCBI Taxonomy" id="2949735"/>
    <lineage>
        <taxon>Bacteria</taxon>
        <taxon>Pseudomonadati</taxon>
        <taxon>Pseudomonadota</taxon>
        <taxon>Alphaproteobacteria</taxon>
        <taxon>Hyphomicrobiales</taxon>
        <taxon>Lichenihabitantaceae</taxon>
        <taxon>Lichenifustis</taxon>
    </lineage>
</organism>
<keyword evidence="3" id="KW-1185">Reference proteome</keyword>
<proteinExistence type="predicted"/>